<evidence type="ECO:0000259" key="1">
    <source>
        <dbReference type="Pfam" id="PF01609"/>
    </source>
</evidence>
<dbReference type="InterPro" id="IPR002559">
    <property type="entry name" value="Transposase_11"/>
</dbReference>
<organism evidence="2 3">
    <name type="scientific">Staphylococcus chromogenes</name>
    <name type="common">Staphylococcus hyicus subsp. chromogenes</name>
    <dbReference type="NCBI Taxonomy" id="46126"/>
    <lineage>
        <taxon>Bacteria</taxon>
        <taxon>Bacillati</taxon>
        <taxon>Bacillota</taxon>
        <taxon>Bacilli</taxon>
        <taxon>Bacillales</taxon>
        <taxon>Staphylococcaceae</taxon>
        <taxon>Staphylococcus</taxon>
    </lineage>
</organism>
<dbReference type="PANTHER" id="PTHR33408">
    <property type="entry name" value="TRANSPOSASE"/>
    <property type="match status" value="1"/>
</dbReference>
<proteinExistence type="predicted"/>
<dbReference type="EMBL" id="JAVGJF010000111">
    <property type="protein sequence ID" value="MDQ7176414.1"/>
    <property type="molecule type" value="Genomic_DNA"/>
</dbReference>
<dbReference type="PANTHER" id="PTHR33408:SF2">
    <property type="entry name" value="TRANSPOSASE DDE DOMAIN-CONTAINING PROTEIN"/>
    <property type="match status" value="1"/>
</dbReference>
<feature type="non-terminal residue" evidence="2">
    <location>
        <position position="1"/>
    </location>
</feature>
<feature type="domain" description="Transposase IS4-like" evidence="1">
    <location>
        <begin position="52"/>
        <end position="304"/>
    </location>
</feature>
<protein>
    <submittedName>
        <fullName evidence="2">Transposase</fullName>
    </submittedName>
</protein>
<dbReference type="AlphaFoldDB" id="A0ABD5AY02"/>
<reference evidence="2 3" key="1">
    <citation type="submission" date="2023-08" db="EMBL/GenBank/DDBJ databases">
        <title>Whole genome sequencing of Staphylococcus chromogenes NNSch 2386.</title>
        <authorList>
            <person name="Kropotov V.S."/>
            <person name="Boriskina E.V."/>
            <person name="Gordinskaya N.A."/>
            <person name="Shkurkina I.S."/>
            <person name="Kryazhev D.V."/>
            <person name="Alekseeva A.E."/>
            <person name="Makhova M.A."/>
        </authorList>
    </citation>
    <scope>NUCLEOTIDE SEQUENCE [LARGE SCALE GENOMIC DNA]</scope>
    <source>
        <strain evidence="2 3">NNSch 2386</strain>
    </source>
</reference>
<dbReference type="Proteomes" id="UP001240157">
    <property type="component" value="Unassembled WGS sequence"/>
</dbReference>
<evidence type="ECO:0000313" key="2">
    <source>
        <dbReference type="EMBL" id="MDQ7176414.1"/>
    </source>
</evidence>
<sequence>NQHINNEKCTKTRKQIRLKRTKIKKYKKKINDYSERKYRYEFQKSILKDRNSYSKTDHDAIFMRMKEDHMKNGQLKPGYNLQIAINSQFVLSYNVYQKPTDTRTMIPFLNSIQETYGHLPEYIVADAGYGSESNYMAIIDDFNRTPLITYGMFIKDKTKKYKSDIFNTQNWDYDEINEEFICPNNKRLGFKRYAYRHDKYGYKRDFKLYECDDCSECPLKNQCMNFNSKTNKKIMKNYNWEYFKSQINKKLSEPETKNIYSQRKIDVEPVFGFMEAILGFTRMSVRGLNKVKRELGFVLMALNIRKVVAQRAENNQKIYKKDNFYIISIEIVLYSLIQEFYVPDSFNLNNESYLRVP</sequence>
<dbReference type="Pfam" id="PF01609">
    <property type="entry name" value="DDE_Tnp_1"/>
    <property type="match status" value="1"/>
</dbReference>
<gene>
    <name evidence="2" type="ORF">RCF65_10470</name>
</gene>
<evidence type="ECO:0000313" key="3">
    <source>
        <dbReference type="Proteomes" id="UP001240157"/>
    </source>
</evidence>
<name>A0ABD5AY02_STACR</name>
<comment type="caution">
    <text evidence="2">The sequence shown here is derived from an EMBL/GenBank/DDBJ whole genome shotgun (WGS) entry which is preliminary data.</text>
</comment>
<accession>A0ABD5AY02</accession>